<dbReference type="AlphaFoldDB" id="A0A2B4R6Z2"/>
<sequence>MNGSRLIEVFGHIVVSFTRGVVEHYNPKETELTAESLGYNRLGSTGLEWNYLPVDELIYQEYSDGEVRTSDYQADISRNVTVIDACSLEENDEIETEQREEDRAMAWKRFRPSALRTVCGTGLEWNYLPVDELIYQEYNDREVRTLDYQTGFGRHAKVTDASSLEENDEIQTEQQKEDRAMAWKRFSPSALRTVCKSIFTRSVTERYNAEEPEFTAESFDTIPWKAPVKNGILQNITLLIIHYRTQLQYDVYNSLLGTHHKQSHDDTTVAQLKEAIDSYGGVKGCWAAVCELHQTKQMLTPVKWTGIGQLNNFQYECGSIKIWRAFHVGLRSRIKALPMKSTQQVTGIKVLKPFRALDSTKGELEKPASRSRNRPSAKDAYEGKRNYEETASALFSCPEEGCIKVYGSNHYLVSHLDFGKHQ</sequence>
<reference evidence="4" key="1">
    <citation type="journal article" date="2017" name="bioRxiv">
        <title>Comparative analysis of the genomes of Stylophora pistillata and Acropora digitifera provides evidence for extensive differences between species of corals.</title>
        <authorList>
            <person name="Voolstra C.R."/>
            <person name="Li Y."/>
            <person name="Liew Y.J."/>
            <person name="Baumgarten S."/>
            <person name="Zoccola D."/>
            <person name="Flot J.-F."/>
            <person name="Tambutte S."/>
            <person name="Allemand D."/>
            <person name="Aranda M."/>
        </authorList>
    </citation>
    <scope>NUCLEOTIDE SEQUENCE [LARGE SCALE GENOMIC DNA]</scope>
</reference>
<feature type="domain" description="C2H2-type" evidence="2">
    <location>
        <begin position="397"/>
        <end position="421"/>
    </location>
</feature>
<dbReference type="OrthoDB" id="5979997at2759"/>
<dbReference type="PANTHER" id="PTHR33845">
    <property type="entry name" value="C2H2-TYPE DOMAIN-CONTAINING PROTEIN"/>
    <property type="match status" value="1"/>
</dbReference>
<dbReference type="PANTHER" id="PTHR33845:SF1">
    <property type="entry name" value="C2H2-TYPE DOMAIN-CONTAINING PROTEIN"/>
    <property type="match status" value="1"/>
</dbReference>
<evidence type="ECO:0000259" key="2">
    <source>
        <dbReference type="PROSITE" id="PS00028"/>
    </source>
</evidence>
<evidence type="ECO:0000313" key="3">
    <source>
        <dbReference type="EMBL" id="PFX13401.1"/>
    </source>
</evidence>
<feature type="region of interest" description="Disordered" evidence="1">
    <location>
        <begin position="362"/>
        <end position="384"/>
    </location>
</feature>
<protein>
    <recommendedName>
        <fullName evidence="2">C2H2-type domain-containing protein</fullName>
    </recommendedName>
</protein>
<dbReference type="EMBL" id="LSMT01000986">
    <property type="protein sequence ID" value="PFX13401.1"/>
    <property type="molecule type" value="Genomic_DNA"/>
</dbReference>
<name>A0A2B4R6Z2_STYPI</name>
<accession>A0A2B4R6Z2</accession>
<dbReference type="PROSITE" id="PS00028">
    <property type="entry name" value="ZINC_FINGER_C2H2_1"/>
    <property type="match status" value="1"/>
</dbReference>
<proteinExistence type="predicted"/>
<comment type="caution">
    <text evidence="3">The sequence shown here is derived from an EMBL/GenBank/DDBJ whole genome shotgun (WGS) entry which is preliminary data.</text>
</comment>
<evidence type="ECO:0000313" key="4">
    <source>
        <dbReference type="Proteomes" id="UP000225706"/>
    </source>
</evidence>
<keyword evidence="4" id="KW-1185">Reference proteome</keyword>
<organism evidence="3 4">
    <name type="scientific">Stylophora pistillata</name>
    <name type="common">Smooth cauliflower coral</name>
    <dbReference type="NCBI Taxonomy" id="50429"/>
    <lineage>
        <taxon>Eukaryota</taxon>
        <taxon>Metazoa</taxon>
        <taxon>Cnidaria</taxon>
        <taxon>Anthozoa</taxon>
        <taxon>Hexacorallia</taxon>
        <taxon>Scleractinia</taxon>
        <taxon>Astrocoeniina</taxon>
        <taxon>Pocilloporidae</taxon>
        <taxon>Stylophora</taxon>
    </lineage>
</organism>
<evidence type="ECO:0000256" key="1">
    <source>
        <dbReference type="SAM" id="MobiDB-lite"/>
    </source>
</evidence>
<dbReference type="InterPro" id="IPR013087">
    <property type="entry name" value="Znf_C2H2_type"/>
</dbReference>
<gene>
    <name evidence="3" type="ORF">AWC38_SpisGene22517</name>
</gene>
<dbReference type="Proteomes" id="UP000225706">
    <property type="component" value="Unassembled WGS sequence"/>
</dbReference>